<evidence type="ECO:0000256" key="3">
    <source>
        <dbReference type="ARBA" id="ARBA00013840"/>
    </source>
</evidence>
<organism evidence="9">
    <name type="scientific">Dermatophagoides farinae</name>
    <name type="common">American house dust mite</name>
    <dbReference type="NCBI Taxonomy" id="6954"/>
    <lineage>
        <taxon>Eukaryota</taxon>
        <taxon>Metazoa</taxon>
        <taxon>Ecdysozoa</taxon>
        <taxon>Arthropoda</taxon>
        <taxon>Chelicerata</taxon>
        <taxon>Arachnida</taxon>
        <taxon>Acari</taxon>
        <taxon>Acariformes</taxon>
        <taxon>Sarcoptiformes</taxon>
        <taxon>Astigmata</taxon>
        <taxon>Psoroptidia</taxon>
        <taxon>Analgoidea</taxon>
        <taxon>Pyroglyphidae</taxon>
        <taxon>Dermatophagoidinae</taxon>
        <taxon>Dermatophagoides</taxon>
    </lineage>
</organism>
<reference evidence="9" key="1">
    <citation type="submission" date="2020-06" db="EMBL/GenBank/DDBJ databases">
        <authorList>
            <person name="Ji K."/>
            <person name="Li J."/>
        </authorList>
    </citation>
    <scope>NUCLEOTIDE SEQUENCE</scope>
    <source>
        <strain evidence="9">JKM2019</strain>
        <tissue evidence="9">Whole body</tissue>
    </source>
</reference>
<evidence type="ECO:0000313" key="9">
    <source>
        <dbReference type="EMBL" id="KAH7642352.1"/>
    </source>
</evidence>
<evidence type="ECO:0000256" key="1">
    <source>
        <dbReference type="ARBA" id="ARBA00004308"/>
    </source>
</evidence>
<comment type="function">
    <text evidence="6">Scaffold protein component of the PI(3,5)P2 regulatory complex which regulates both the synthesis and turnover of phosphatidylinositol 3,5-bisphosphate (PtdIns(3,5)P2). Pentamerizes into a star-shaped structure and nucleates the assembly of the complex. The pentamer binds a single copy each of PIKFYVE and FIG4 and coordinates both PIKfyve kinase activity and FIG4 phosphatase activity, being required to maintain normal levels of phosphatidylinositol 3-phosphate (PtdIns(3)P) and phosphatidylinositol 5-phosphate (PtdIns(5)P). Plays a role in the biogenesis of endosome carrier vesicles (ECV) / multivesicular bodies (MVB) transport intermediates from early endosomes.</text>
</comment>
<dbReference type="PANTHER" id="PTHR16023:SF0">
    <property type="entry name" value="PROTEIN VAC14 HOMOLOG"/>
    <property type="match status" value="1"/>
</dbReference>
<dbReference type="Pfam" id="PF11916">
    <property type="entry name" value="Vac14_Fig4_bd"/>
    <property type="match status" value="1"/>
</dbReference>
<evidence type="ECO:0000256" key="7">
    <source>
        <dbReference type="ARBA" id="ARBA00047092"/>
    </source>
</evidence>
<dbReference type="InterPro" id="IPR016024">
    <property type="entry name" value="ARM-type_fold"/>
</dbReference>
<dbReference type="EMBL" id="SDOV01000004">
    <property type="protein sequence ID" value="KAH7642352.1"/>
    <property type="molecule type" value="Genomic_DNA"/>
</dbReference>
<dbReference type="Pfam" id="PF12755">
    <property type="entry name" value="Vac14_Fab1_bd"/>
    <property type="match status" value="1"/>
</dbReference>
<gene>
    <name evidence="9" type="ORF">HUG17_5397</name>
</gene>
<dbReference type="Proteomes" id="UP000828236">
    <property type="component" value="Unassembled WGS sequence"/>
</dbReference>
<evidence type="ECO:0000256" key="5">
    <source>
        <dbReference type="ARBA" id="ARBA00023136"/>
    </source>
</evidence>
<evidence type="ECO:0000256" key="2">
    <source>
        <dbReference type="ARBA" id="ARBA00010225"/>
    </source>
</evidence>
<dbReference type="AlphaFoldDB" id="A0A9D4SHR5"/>
<evidence type="ECO:0000259" key="8">
    <source>
        <dbReference type="Pfam" id="PF11916"/>
    </source>
</evidence>
<dbReference type="InterPro" id="IPR021841">
    <property type="entry name" value="VAC14_Fig4p-bd"/>
</dbReference>
<dbReference type="InterPro" id="IPR026825">
    <property type="entry name" value="Vac14"/>
</dbReference>
<evidence type="ECO:0000256" key="4">
    <source>
        <dbReference type="ARBA" id="ARBA00022737"/>
    </source>
</evidence>
<keyword evidence="4" id="KW-0677">Repeat</keyword>
<keyword evidence="5" id="KW-0472">Membrane</keyword>
<feature type="domain" description="Vacuolar protein 14 C-terminal Fig4-binding" evidence="8">
    <location>
        <begin position="475"/>
        <end position="654"/>
    </location>
</feature>
<dbReference type="GO" id="GO:0010008">
    <property type="term" value="C:endosome membrane"/>
    <property type="evidence" value="ECO:0007669"/>
    <property type="project" value="TreeGrafter"/>
</dbReference>
<dbReference type="SUPFAM" id="SSF48371">
    <property type="entry name" value="ARM repeat"/>
    <property type="match status" value="1"/>
</dbReference>
<comment type="similarity">
    <text evidence="2">Belongs to the VAC14 family.</text>
</comment>
<sequence length="731" mass="84437">MEEDIPIQLPVTFVRLLNDKLFEKKKAACREIEIMTKELNAQNKTKQIKKLIKYLVETFIDNSAANSKIGGLIAVSSVAIALDTDAKLYLDDIVKSIFVCTHDCQRDVKYRALESLYNVAKSVRSEILIYLDHIFDIVIRLGEDVDASIREASLLMDKLVKDIVIENPSFNIRSFVDIIRERIYAIASNTRKLILSWISFLDSLPYIDLLVFIEDILDGLLKIACDPNVDIRRTSENILEEFFVKIQKNPKSVEFKQLIKIILIHVQTESQLVQNISLKWLDQFIMLGNKNDILYNSAHILAVILPCLSYPNGENEGYDNDNFQKKNTDLAKSINENLINLVTNSKSYDTTKKIDIENLDKDQNDEQFKISKILIVLLNELELGSKTSPQTKMAILEWIYQIYDHLNIEIDEYLEDKLVNILLTTLCDSTDNVILLDLKVFCKIIFKYSNEENEKENYRKLIKPLVDLFHKNLNILRDRGSFIICRLCENLDAQQVYITFSNILLEYDHKYICSMVYILNTILLTSKELTAVRNDLKNMKLIDSKSSAHKLFDFLYKTWCYSSVSAISLCFLTKRYKLASELILHFGNININIDILLEIDQLIQMLESPIFTSLRLDLLDPNNNYYLCKSLYGLLMLLPQSEAFHLLRKRLQCIPDFSPFESKRPSETNKAKPASIFIGNQNDMDKDFSLKLKYFIDIQQSLDYNNPNSHSILTQPQSTLSSSTAGVNNNW</sequence>
<comment type="subunit">
    <text evidence="7">Forms pentamers. Component of the PI(3,5)P2 regulatory complex/PAS complex, at least composed of PIKFYVE, FIG4 and VAC14. VAC14 nucleates the assembly of the complex and serves as a scaffold by pentamerizing into a star-shaped structure, which can bind a single copy each of PIKFYVE and FIG4 and coordinates their activities. Interacts with NOS1.</text>
</comment>
<dbReference type="GO" id="GO:0006661">
    <property type="term" value="P:phosphatidylinositol biosynthetic process"/>
    <property type="evidence" value="ECO:0007669"/>
    <property type="project" value="InterPro"/>
</dbReference>
<accession>A0A9D4SHR5</accession>
<name>A0A9D4SHR5_DERFA</name>
<evidence type="ECO:0000256" key="6">
    <source>
        <dbReference type="ARBA" id="ARBA00045654"/>
    </source>
</evidence>
<dbReference type="InterPro" id="IPR011989">
    <property type="entry name" value="ARM-like"/>
</dbReference>
<dbReference type="PANTHER" id="PTHR16023">
    <property type="entry name" value="TAX1 BINDING PROTEIN-RELATED"/>
    <property type="match status" value="1"/>
</dbReference>
<reference evidence="9" key="2">
    <citation type="journal article" date="2021" name="World Allergy Organ. J.">
        <title>Chromosome-level assembly of Dermatophagoides farinae genome and transcriptome reveals two novel allergens Der f 37 and Der f 39.</title>
        <authorList>
            <person name="Chen J."/>
            <person name="Cai Z."/>
            <person name="Fan D."/>
            <person name="Hu J."/>
            <person name="Hou Y."/>
            <person name="He Y."/>
            <person name="Zhang Z."/>
            <person name="Zhao Z."/>
            <person name="Gao P."/>
            <person name="Hu W."/>
            <person name="Sun J."/>
            <person name="Li J."/>
            <person name="Ji K."/>
        </authorList>
    </citation>
    <scope>NUCLEOTIDE SEQUENCE</scope>
    <source>
        <strain evidence="9">JKM2019</strain>
    </source>
</reference>
<dbReference type="Gene3D" id="1.25.10.10">
    <property type="entry name" value="Leucine-rich Repeat Variant"/>
    <property type="match status" value="1"/>
</dbReference>
<protein>
    <recommendedName>
        <fullName evidence="3">Protein VAC14 homolog</fullName>
    </recommendedName>
</protein>
<dbReference type="GO" id="GO:0070772">
    <property type="term" value="C:PAS complex"/>
    <property type="evidence" value="ECO:0007669"/>
    <property type="project" value="InterPro"/>
</dbReference>
<comment type="caution">
    <text evidence="9">The sequence shown here is derived from an EMBL/GenBank/DDBJ whole genome shotgun (WGS) entry which is preliminary data.</text>
</comment>
<comment type="subcellular location">
    <subcellularLocation>
        <location evidence="1">Endomembrane system</location>
    </subcellularLocation>
</comment>
<proteinExistence type="inferred from homology"/>